<dbReference type="Pfam" id="PF24590">
    <property type="entry name" value="DUF7615"/>
    <property type="match status" value="1"/>
</dbReference>
<evidence type="ECO:0000259" key="9">
    <source>
        <dbReference type="Pfam" id="PF24590"/>
    </source>
</evidence>
<keyword evidence="3" id="KW-0863">Zinc-finger</keyword>
<comment type="subcellular location">
    <subcellularLocation>
        <location evidence="1">Nucleus</location>
    </subcellularLocation>
</comment>
<dbReference type="PANTHER" id="PTHR33345">
    <property type="entry name" value="ADAPTER PROTEIN, PUTATIVE-RELATED"/>
    <property type="match status" value="1"/>
</dbReference>
<keyword evidence="5" id="KW-0539">Nucleus</keyword>
<feature type="domain" description="Oberon-like PHD finger" evidence="7">
    <location>
        <begin position="156"/>
        <end position="289"/>
    </location>
</feature>
<keyword evidence="4" id="KW-0862">Zinc</keyword>
<comment type="caution">
    <text evidence="10">The sequence shown here is derived from an EMBL/GenBank/DDBJ whole genome shotgun (WGS) entry which is preliminary data.</text>
</comment>
<dbReference type="InterPro" id="IPR032881">
    <property type="entry name" value="Oberon-like_PHD"/>
</dbReference>
<dbReference type="OrthoDB" id="1852608at2759"/>
<protein>
    <submittedName>
        <fullName evidence="10">CDPK adapter, putative</fullName>
    </submittedName>
</protein>
<dbReference type="Proteomes" id="UP000585474">
    <property type="component" value="Unassembled WGS sequence"/>
</dbReference>
<evidence type="ECO:0000256" key="1">
    <source>
        <dbReference type="ARBA" id="ARBA00004123"/>
    </source>
</evidence>
<keyword evidence="11" id="KW-1185">Reference proteome</keyword>
<evidence type="ECO:0000259" key="7">
    <source>
        <dbReference type="Pfam" id="PF07227"/>
    </source>
</evidence>
<evidence type="ECO:0000256" key="6">
    <source>
        <dbReference type="SAM" id="Coils"/>
    </source>
</evidence>
<dbReference type="Pfam" id="PF07227">
    <property type="entry name" value="PHD_Oberon"/>
    <property type="match status" value="1"/>
</dbReference>
<feature type="domain" description="DUF7615" evidence="9">
    <location>
        <begin position="367"/>
        <end position="432"/>
    </location>
</feature>
<evidence type="ECO:0000256" key="4">
    <source>
        <dbReference type="ARBA" id="ARBA00022833"/>
    </source>
</evidence>
<organism evidence="10 11">
    <name type="scientific">Actinidia rufa</name>
    <dbReference type="NCBI Taxonomy" id="165716"/>
    <lineage>
        <taxon>Eukaryota</taxon>
        <taxon>Viridiplantae</taxon>
        <taxon>Streptophyta</taxon>
        <taxon>Embryophyta</taxon>
        <taxon>Tracheophyta</taxon>
        <taxon>Spermatophyta</taxon>
        <taxon>Magnoliopsida</taxon>
        <taxon>eudicotyledons</taxon>
        <taxon>Gunneridae</taxon>
        <taxon>Pentapetalae</taxon>
        <taxon>asterids</taxon>
        <taxon>Ericales</taxon>
        <taxon>Actinidiaceae</taxon>
        <taxon>Actinidia</taxon>
    </lineage>
</organism>
<sequence length="439" mass="49021">MEIDIPGESNGSPVVVENQFQLYPVSVSDSGEGLPYAPIDWPNPGDTWSWKVGKRINVNGYFQDRYIYPPIRFQKQGKRRGGFKSKPSVEQYVREAFPGVDVDAFFASFSWKIPAKKLFGIEGSEEEHTTISVPSDEEIIEHLGPDSQLGAVGCRAGNKKCSSLVEARNSPSEAMACDVCCSEQYFCRDCCCILCCKTINSAYGGYSFIKCEATVDDGIICGHIAHIDCALRSYMAGTVAGSIGLDAEYYCRRCDARTELISHVTKFLRTCEAIDSREDIEKILNVGICVLRGSQKTSARSLLGRIELVMAKIKSGTDLEDIWKTKDMLVVTAGRLSNNENDALEVTNYHETEEFGNLNLEIESLKLEDEVNQLNEERSRLSTRTSSNDQDARLDAVLNRVDQIKREIVKLREMEEVAMGFGKMSKDILNEHFGLETEN</sequence>
<dbReference type="GO" id="GO:0005634">
    <property type="term" value="C:nucleus"/>
    <property type="evidence" value="ECO:0007669"/>
    <property type="project" value="UniProtKB-SubCell"/>
</dbReference>
<dbReference type="GO" id="GO:0008270">
    <property type="term" value="F:zinc ion binding"/>
    <property type="evidence" value="ECO:0007669"/>
    <property type="project" value="UniProtKB-KW"/>
</dbReference>
<keyword evidence="2" id="KW-0479">Metal-binding</keyword>
<keyword evidence="6" id="KW-0175">Coiled coil</keyword>
<evidence type="ECO:0000313" key="10">
    <source>
        <dbReference type="EMBL" id="GFZ07494.1"/>
    </source>
</evidence>
<evidence type="ECO:0000256" key="2">
    <source>
        <dbReference type="ARBA" id="ARBA00022723"/>
    </source>
</evidence>
<dbReference type="EMBL" id="BJWL01000019">
    <property type="protein sequence ID" value="GFZ07494.1"/>
    <property type="molecule type" value="Genomic_DNA"/>
</dbReference>
<reference evidence="10 11" key="1">
    <citation type="submission" date="2019-07" db="EMBL/GenBank/DDBJ databases">
        <title>De Novo Assembly of kiwifruit Actinidia rufa.</title>
        <authorList>
            <person name="Sugita-Konishi S."/>
            <person name="Sato K."/>
            <person name="Mori E."/>
            <person name="Abe Y."/>
            <person name="Kisaki G."/>
            <person name="Hamano K."/>
            <person name="Suezawa K."/>
            <person name="Otani M."/>
            <person name="Fukuda T."/>
            <person name="Manabe T."/>
            <person name="Gomi K."/>
            <person name="Tabuchi M."/>
            <person name="Akimitsu K."/>
            <person name="Kataoka I."/>
        </authorList>
    </citation>
    <scope>NUCLEOTIDE SEQUENCE [LARGE SCALE GENOMIC DNA]</scope>
    <source>
        <strain evidence="11">cv. Fuchu</strain>
    </source>
</reference>
<feature type="coiled-coil region" evidence="6">
    <location>
        <begin position="357"/>
        <end position="414"/>
    </location>
</feature>
<dbReference type="AlphaFoldDB" id="A0A7J0G9M1"/>
<name>A0A7J0G9M1_9ERIC</name>
<dbReference type="InterPro" id="IPR056034">
    <property type="entry name" value="DUF7615"/>
</dbReference>
<accession>A0A7J0G9M1</accession>
<dbReference type="InterPro" id="IPR055508">
    <property type="entry name" value="DUF7081"/>
</dbReference>
<dbReference type="PANTHER" id="PTHR33345:SF6">
    <property type="entry name" value="OS03G0747200 PROTEIN"/>
    <property type="match status" value="1"/>
</dbReference>
<proteinExistence type="predicted"/>
<evidence type="ECO:0000256" key="3">
    <source>
        <dbReference type="ARBA" id="ARBA00022771"/>
    </source>
</evidence>
<feature type="domain" description="DUF7081" evidence="8">
    <location>
        <begin position="24"/>
        <end position="115"/>
    </location>
</feature>
<gene>
    <name evidence="10" type="ORF">Acr_19g0004310</name>
</gene>
<evidence type="ECO:0000256" key="5">
    <source>
        <dbReference type="ARBA" id="ARBA00023242"/>
    </source>
</evidence>
<dbReference type="Pfam" id="PF23299">
    <property type="entry name" value="DUF7081"/>
    <property type="match status" value="1"/>
</dbReference>
<evidence type="ECO:0000259" key="8">
    <source>
        <dbReference type="Pfam" id="PF23299"/>
    </source>
</evidence>
<evidence type="ECO:0000313" key="11">
    <source>
        <dbReference type="Proteomes" id="UP000585474"/>
    </source>
</evidence>